<reference evidence="1" key="1">
    <citation type="submission" date="2018-02" db="EMBL/GenBank/DDBJ databases">
        <title>Rhizophora mucronata_Transcriptome.</title>
        <authorList>
            <person name="Meera S.P."/>
            <person name="Sreeshan A."/>
            <person name="Augustine A."/>
        </authorList>
    </citation>
    <scope>NUCLEOTIDE SEQUENCE</scope>
    <source>
        <tissue evidence="1">Leaf</tissue>
    </source>
</reference>
<name>A0A2P2N234_RHIMU</name>
<dbReference type="EMBL" id="GGEC01056068">
    <property type="protein sequence ID" value="MBX36552.1"/>
    <property type="molecule type" value="Transcribed_RNA"/>
</dbReference>
<proteinExistence type="predicted"/>
<organism evidence="1">
    <name type="scientific">Rhizophora mucronata</name>
    <name type="common">Asiatic mangrove</name>
    <dbReference type="NCBI Taxonomy" id="61149"/>
    <lineage>
        <taxon>Eukaryota</taxon>
        <taxon>Viridiplantae</taxon>
        <taxon>Streptophyta</taxon>
        <taxon>Embryophyta</taxon>
        <taxon>Tracheophyta</taxon>
        <taxon>Spermatophyta</taxon>
        <taxon>Magnoliopsida</taxon>
        <taxon>eudicotyledons</taxon>
        <taxon>Gunneridae</taxon>
        <taxon>Pentapetalae</taxon>
        <taxon>rosids</taxon>
        <taxon>fabids</taxon>
        <taxon>Malpighiales</taxon>
        <taxon>Rhizophoraceae</taxon>
        <taxon>Rhizophora</taxon>
    </lineage>
</organism>
<protein>
    <submittedName>
        <fullName evidence="1">Uncharacterized protein</fullName>
    </submittedName>
</protein>
<accession>A0A2P2N234</accession>
<sequence>MPFAPIIIFKIK</sequence>
<evidence type="ECO:0000313" key="1">
    <source>
        <dbReference type="EMBL" id="MBX36552.1"/>
    </source>
</evidence>